<feature type="transmembrane region" description="Helical" evidence="2">
    <location>
        <begin position="32"/>
        <end position="54"/>
    </location>
</feature>
<gene>
    <name evidence="3" type="ORF">J2S67_001456</name>
</gene>
<dbReference type="RefSeq" id="WP_310247669.1">
    <property type="nucleotide sequence ID" value="NZ_JAVDXX010000001.1"/>
</dbReference>
<evidence type="ECO:0000256" key="2">
    <source>
        <dbReference type="SAM" id="Phobius"/>
    </source>
</evidence>
<accession>A0ABU1Z165</accession>
<keyword evidence="4" id="KW-1185">Reference proteome</keyword>
<feature type="region of interest" description="Disordered" evidence="1">
    <location>
        <begin position="72"/>
        <end position="146"/>
    </location>
</feature>
<comment type="caution">
    <text evidence="3">The sequence shown here is derived from an EMBL/GenBank/DDBJ whole genome shotgun (WGS) entry which is preliminary data.</text>
</comment>
<organism evidence="3 4">
    <name type="scientific">Pseudoglutamicibacter albus</name>
    <dbReference type="NCBI Taxonomy" id="98671"/>
    <lineage>
        <taxon>Bacteria</taxon>
        <taxon>Bacillati</taxon>
        <taxon>Actinomycetota</taxon>
        <taxon>Actinomycetes</taxon>
        <taxon>Micrococcales</taxon>
        <taxon>Micrococcaceae</taxon>
        <taxon>Pseudoglutamicibacter</taxon>
    </lineage>
</organism>
<evidence type="ECO:0000256" key="1">
    <source>
        <dbReference type="SAM" id="MobiDB-lite"/>
    </source>
</evidence>
<feature type="compositionally biased region" description="Basic and acidic residues" evidence="1">
    <location>
        <begin position="105"/>
        <end position="128"/>
    </location>
</feature>
<keyword evidence="2" id="KW-0472">Membrane</keyword>
<dbReference type="Proteomes" id="UP001180715">
    <property type="component" value="Unassembled WGS sequence"/>
</dbReference>
<evidence type="ECO:0000313" key="4">
    <source>
        <dbReference type="Proteomes" id="UP001180715"/>
    </source>
</evidence>
<evidence type="ECO:0000313" key="3">
    <source>
        <dbReference type="EMBL" id="MDR7294188.1"/>
    </source>
</evidence>
<protein>
    <submittedName>
        <fullName evidence="3">Mannitol-specific phosphotransferase system IIBC component</fullName>
    </submittedName>
</protein>
<name>A0ABU1Z165_9MICC</name>
<keyword evidence="2" id="KW-1133">Transmembrane helix</keyword>
<dbReference type="EMBL" id="JAVDXX010000001">
    <property type="protein sequence ID" value="MDR7294188.1"/>
    <property type="molecule type" value="Genomic_DNA"/>
</dbReference>
<proteinExistence type="predicted"/>
<reference evidence="3" key="1">
    <citation type="submission" date="2023-07" db="EMBL/GenBank/DDBJ databases">
        <title>Sequencing the genomes of 1000 actinobacteria strains.</title>
        <authorList>
            <person name="Klenk H.-P."/>
        </authorList>
    </citation>
    <scope>NUCLEOTIDE SEQUENCE</scope>
    <source>
        <strain evidence="3">DSM 13068</strain>
    </source>
</reference>
<feature type="compositionally biased region" description="Basic and acidic residues" evidence="1">
    <location>
        <begin position="136"/>
        <end position="146"/>
    </location>
</feature>
<sequence length="146" mass="16039">MKVFWMGLIRAVILIGVSMLVYYFFAFNRWPVGGAIASVVVGAVFSFAVTFLFMNKAQAEASQQFRRALNRRKAETKTAGVAPEADASSDEHVEDAYLDAQEGGTMRDSDGKEDDGMRHSGVEEHEGLPESASRQNKADTTDLADR</sequence>
<feature type="transmembrane region" description="Helical" evidence="2">
    <location>
        <begin position="7"/>
        <end position="26"/>
    </location>
</feature>
<keyword evidence="2" id="KW-0812">Transmembrane</keyword>